<sequence>MNFLRDYQNWRRYWRTVDQLSNLSDAELRDIGLERHAIKDAARGFHRH</sequence>
<comment type="caution">
    <text evidence="2">The sequence shown here is derived from an EMBL/GenBank/DDBJ whole genome shotgun (WGS) entry which is preliminary data.</text>
</comment>
<feature type="domain" description="YjiS-like" evidence="1">
    <location>
        <begin position="5"/>
        <end position="36"/>
    </location>
</feature>
<evidence type="ECO:0000313" key="3">
    <source>
        <dbReference type="Proteomes" id="UP001196509"/>
    </source>
</evidence>
<dbReference type="Proteomes" id="UP001196509">
    <property type="component" value="Unassembled WGS sequence"/>
</dbReference>
<accession>A0AAE3D0T7</accession>
<organism evidence="2 3">
    <name type="scientific">Flavimaribacter sediminis</name>
    <dbReference type="NCBI Taxonomy" id="2865987"/>
    <lineage>
        <taxon>Bacteria</taxon>
        <taxon>Pseudomonadati</taxon>
        <taxon>Pseudomonadota</taxon>
        <taxon>Alphaproteobacteria</taxon>
        <taxon>Hyphomicrobiales</taxon>
        <taxon>Rhizobiaceae</taxon>
        <taxon>Flavimaribacter</taxon>
    </lineage>
</organism>
<proteinExistence type="predicted"/>
<reference evidence="2" key="1">
    <citation type="submission" date="2021-08" db="EMBL/GenBank/DDBJ databases">
        <title>Hoeflea bacterium WL0058 sp. nov., isolated from the sediment.</title>
        <authorList>
            <person name="Wang L."/>
            <person name="Zhang D."/>
        </authorList>
    </citation>
    <scope>NUCLEOTIDE SEQUENCE</scope>
    <source>
        <strain evidence="2">WL0058</strain>
    </source>
</reference>
<protein>
    <submittedName>
        <fullName evidence="2">DUF1127 domain-containing protein</fullName>
    </submittedName>
</protein>
<dbReference type="RefSeq" id="WP_220227751.1">
    <property type="nucleotide sequence ID" value="NZ_JAICBX010000001.1"/>
</dbReference>
<evidence type="ECO:0000259" key="1">
    <source>
        <dbReference type="Pfam" id="PF06568"/>
    </source>
</evidence>
<evidence type="ECO:0000313" key="2">
    <source>
        <dbReference type="EMBL" id="MBW8637131.1"/>
    </source>
</evidence>
<dbReference type="Pfam" id="PF06568">
    <property type="entry name" value="YjiS-like"/>
    <property type="match status" value="1"/>
</dbReference>
<gene>
    <name evidence="2" type="ORF">K1W69_08030</name>
</gene>
<dbReference type="EMBL" id="JAICBX010000001">
    <property type="protein sequence ID" value="MBW8637131.1"/>
    <property type="molecule type" value="Genomic_DNA"/>
</dbReference>
<name>A0AAE3D0T7_9HYPH</name>
<keyword evidence="3" id="KW-1185">Reference proteome</keyword>
<dbReference type="AlphaFoldDB" id="A0AAE3D0T7"/>
<dbReference type="InterPro" id="IPR009506">
    <property type="entry name" value="YjiS-like"/>
</dbReference>